<dbReference type="RefSeq" id="WP_130282135.1">
    <property type="nucleotide sequence ID" value="NZ_SGXT01000014.1"/>
</dbReference>
<dbReference type="SUPFAM" id="SSF75005">
    <property type="entry name" value="Arabinanase/levansucrase/invertase"/>
    <property type="match status" value="1"/>
</dbReference>
<dbReference type="AlphaFoldDB" id="A0A4Q7TMZ8"/>
<dbReference type="EMBL" id="SGXT01000014">
    <property type="protein sequence ID" value="RZT60722.1"/>
    <property type="molecule type" value="Genomic_DNA"/>
</dbReference>
<name>A0A4Q7TMZ8_9MICO</name>
<reference evidence="1 2" key="1">
    <citation type="journal article" date="2015" name="Stand. Genomic Sci.">
        <title>Genomic Encyclopedia of Bacterial and Archaeal Type Strains, Phase III: the genomes of soil and plant-associated and newly described type strains.</title>
        <authorList>
            <person name="Whitman W.B."/>
            <person name="Woyke T."/>
            <person name="Klenk H.P."/>
            <person name="Zhou Y."/>
            <person name="Lilburn T.G."/>
            <person name="Beck B.J."/>
            <person name="De Vos P."/>
            <person name="Vandamme P."/>
            <person name="Eisen J.A."/>
            <person name="Garrity G."/>
            <person name="Hugenholtz P."/>
            <person name="Kyrpides N.C."/>
        </authorList>
    </citation>
    <scope>NUCLEOTIDE SEQUENCE [LARGE SCALE GENOMIC DNA]</scope>
    <source>
        <strain evidence="1 2">AC4r</strain>
    </source>
</reference>
<gene>
    <name evidence="1" type="ORF">EV140_1239</name>
</gene>
<evidence type="ECO:0000313" key="2">
    <source>
        <dbReference type="Proteomes" id="UP000292408"/>
    </source>
</evidence>
<organism evidence="1 2">
    <name type="scientific">Microcella alkaliphila</name>
    <dbReference type="NCBI Taxonomy" id="279828"/>
    <lineage>
        <taxon>Bacteria</taxon>
        <taxon>Bacillati</taxon>
        <taxon>Actinomycetota</taxon>
        <taxon>Actinomycetes</taxon>
        <taxon>Micrococcales</taxon>
        <taxon>Microbacteriaceae</taxon>
        <taxon>Microcella</taxon>
    </lineage>
</organism>
<evidence type="ECO:0000313" key="1">
    <source>
        <dbReference type="EMBL" id="RZT60722.1"/>
    </source>
</evidence>
<dbReference type="Gene3D" id="2.115.10.20">
    <property type="entry name" value="Glycosyl hydrolase domain, family 43"/>
    <property type="match status" value="2"/>
</dbReference>
<dbReference type="OrthoDB" id="9759709at2"/>
<proteinExistence type="predicted"/>
<protein>
    <submittedName>
        <fullName evidence="1">Uncharacterized protein</fullName>
    </submittedName>
</protein>
<dbReference type="Proteomes" id="UP000292408">
    <property type="component" value="Unassembled WGS sequence"/>
</dbReference>
<sequence length="310" mass="34314">MTRAQPLPYRDPVFDGPTDPVVVRERDGALVMLYTQRRATVPGPGVAWVHGSHVGRAVSFDDGATWAYDGVLEGLRLAGDDPEMTFWAPAVVRMAGRWRLFVSVIRGIPDRWEGHERVIRDYATDDLRRGSLTGGGELVLSSRAVIDAAVARCPDGLWRLWYKDEVHDSTTWVAESVDGSSWRVAGCAIPGRPHEGPSVFPLGGWWWMLVDEWRGMGVYRSTDGVAWTRQGDEGAVILAEPGAHPLDRTVGRHGEVLVEGDSARLFYFTHPFWDGSEVADAAARDARISAVHEARLEVVGDRLLCHRAPR</sequence>
<keyword evidence="2" id="KW-1185">Reference proteome</keyword>
<dbReference type="InterPro" id="IPR023296">
    <property type="entry name" value="Glyco_hydro_beta-prop_sf"/>
</dbReference>
<comment type="caution">
    <text evidence="1">The sequence shown here is derived from an EMBL/GenBank/DDBJ whole genome shotgun (WGS) entry which is preliminary data.</text>
</comment>
<accession>A0A4Q7TMZ8</accession>